<dbReference type="AlphaFoldDB" id="A0AAD6UGP7"/>
<protein>
    <submittedName>
        <fullName evidence="2">Uncharacterized protein</fullName>
    </submittedName>
</protein>
<evidence type="ECO:0000256" key="1">
    <source>
        <dbReference type="SAM" id="MobiDB-lite"/>
    </source>
</evidence>
<feature type="compositionally biased region" description="Acidic residues" evidence="1">
    <location>
        <begin position="49"/>
        <end position="61"/>
    </location>
</feature>
<organism evidence="2 3">
    <name type="scientific">Mycena belliarum</name>
    <dbReference type="NCBI Taxonomy" id="1033014"/>
    <lineage>
        <taxon>Eukaryota</taxon>
        <taxon>Fungi</taxon>
        <taxon>Dikarya</taxon>
        <taxon>Basidiomycota</taxon>
        <taxon>Agaricomycotina</taxon>
        <taxon>Agaricomycetes</taxon>
        <taxon>Agaricomycetidae</taxon>
        <taxon>Agaricales</taxon>
        <taxon>Marasmiineae</taxon>
        <taxon>Mycenaceae</taxon>
        <taxon>Mycena</taxon>
    </lineage>
</organism>
<keyword evidence="3" id="KW-1185">Reference proteome</keyword>
<evidence type="ECO:0000313" key="3">
    <source>
        <dbReference type="Proteomes" id="UP001222325"/>
    </source>
</evidence>
<feature type="region of interest" description="Disordered" evidence="1">
    <location>
        <begin position="1"/>
        <end position="79"/>
    </location>
</feature>
<sequence length="186" mass="20907">MLKRLRPASPPPSEPSIPLISEPPRHSKRRRILPPSLDGQSRHTMLRTDEDDGDGEEDEGEINVSDGNNSGPSVLTGSNTEYESANTVLHDLHALHRHRLIFSSPLPSFVHSGHHYSPHSPDKTLVTSLPHYPLSPDAKDMSGRPDFRCQLPSEEVQSVKERYEDTNRLLGSLFLNRRKQLDPENT</sequence>
<proteinExistence type="predicted"/>
<dbReference type="EMBL" id="JARJCN010000003">
    <property type="protein sequence ID" value="KAJ7102160.1"/>
    <property type="molecule type" value="Genomic_DNA"/>
</dbReference>
<accession>A0AAD6UGP7</accession>
<evidence type="ECO:0000313" key="2">
    <source>
        <dbReference type="EMBL" id="KAJ7102160.1"/>
    </source>
</evidence>
<feature type="compositionally biased region" description="Polar residues" evidence="1">
    <location>
        <begin position="65"/>
        <end position="79"/>
    </location>
</feature>
<reference evidence="2" key="1">
    <citation type="submission" date="2023-03" db="EMBL/GenBank/DDBJ databases">
        <title>Massive genome expansion in bonnet fungi (Mycena s.s.) driven by repeated elements and novel gene families across ecological guilds.</title>
        <authorList>
            <consortium name="Lawrence Berkeley National Laboratory"/>
            <person name="Harder C.B."/>
            <person name="Miyauchi S."/>
            <person name="Viragh M."/>
            <person name="Kuo A."/>
            <person name="Thoen E."/>
            <person name="Andreopoulos B."/>
            <person name="Lu D."/>
            <person name="Skrede I."/>
            <person name="Drula E."/>
            <person name="Henrissat B."/>
            <person name="Morin E."/>
            <person name="Kohler A."/>
            <person name="Barry K."/>
            <person name="LaButti K."/>
            <person name="Morin E."/>
            <person name="Salamov A."/>
            <person name="Lipzen A."/>
            <person name="Mereny Z."/>
            <person name="Hegedus B."/>
            <person name="Baldrian P."/>
            <person name="Stursova M."/>
            <person name="Weitz H."/>
            <person name="Taylor A."/>
            <person name="Grigoriev I.V."/>
            <person name="Nagy L.G."/>
            <person name="Martin F."/>
            <person name="Kauserud H."/>
        </authorList>
    </citation>
    <scope>NUCLEOTIDE SEQUENCE</scope>
    <source>
        <strain evidence="2">CBHHK173m</strain>
    </source>
</reference>
<gene>
    <name evidence="2" type="ORF">B0H15DRAFT_813431</name>
</gene>
<dbReference type="Proteomes" id="UP001222325">
    <property type="component" value="Unassembled WGS sequence"/>
</dbReference>
<comment type="caution">
    <text evidence="2">The sequence shown here is derived from an EMBL/GenBank/DDBJ whole genome shotgun (WGS) entry which is preliminary data.</text>
</comment>
<name>A0AAD6UGP7_9AGAR</name>